<geneLocation type="mitochondrion" evidence="1"/>
<dbReference type="EMBL" id="KY774314">
    <property type="protein sequence ID" value="ART30525.1"/>
    <property type="molecule type" value="Genomic_DNA"/>
</dbReference>
<name>A0A1Y0AZC1_9LAMI</name>
<keyword evidence="1" id="KW-0496">Mitochondrion</keyword>
<dbReference type="AlphaFoldDB" id="A0A1Y0AZC1"/>
<gene>
    <name evidence="1" type="ORF">AEK19_MT0247</name>
</gene>
<accession>A0A1Y0AZC1</accession>
<reference evidence="1" key="1">
    <citation type="submission" date="2017-03" db="EMBL/GenBank/DDBJ databases">
        <title>The mitochondrial genome of the carnivorous plant Utricularia reniformis (Lentibulariaceae): structure, comparative analysis and evolutionary landmarks.</title>
        <authorList>
            <person name="Silva S.R."/>
            <person name="Alvarenga D.O."/>
            <person name="Michael T.P."/>
            <person name="Miranda V.F.O."/>
            <person name="Varani A.M."/>
        </authorList>
    </citation>
    <scope>NUCLEOTIDE SEQUENCE</scope>
</reference>
<proteinExistence type="predicted"/>
<protein>
    <submittedName>
        <fullName evidence="1">Uncharacterized protein</fullName>
    </submittedName>
</protein>
<evidence type="ECO:0000313" key="1">
    <source>
        <dbReference type="EMBL" id="ART30525.1"/>
    </source>
</evidence>
<organism evidence="1">
    <name type="scientific">Utricularia reniformis</name>
    <dbReference type="NCBI Taxonomy" id="192314"/>
    <lineage>
        <taxon>Eukaryota</taxon>
        <taxon>Viridiplantae</taxon>
        <taxon>Streptophyta</taxon>
        <taxon>Embryophyta</taxon>
        <taxon>Tracheophyta</taxon>
        <taxon>Spermatophyta</taxon>
        <taxon>Magnoliopsida</taxon>
        <taxon>eudicotyledons</taxon>
        <taxon>Gunneridae</taxon>
        <taxon>Pentapetalae</taxon>
        <taxon>asterids</taxon>
        <taxon>lamiids</taxon>
        <taxon>Lamiales</taxon>
        <taxon>Lentibulariaceae</taxon>
        <taxon>Utricularia</taxon>
    </lineage>
</organism>
<sequence length="56" mass="6306">MRLDISFLNQPAHANMAVFENLPPLLDTMLSFEPSFRSPFVGTHGPSFYIVLLIGR</sequence>